<reference evidence="1 2" key="1">
    <citation type="submission" date="2016-05" db="EMBL/GenBank/DDBJ databases">
        <title>Single-cell genome of chain-forming Candidatus Thiomargarita nelsonii and comparison to other large sulfur-oxidizing bacteria.</title>
        <authorList>
            <person name="Winkel M."/>
            <person name="Salman V."/>
            <person name="Woyke T."/>
            <person name="Schulz-Vogt H."/>
            <person name="Richter M."/>
            <person name="Flood B."/>
            <person name="Bailey J."/>
            <person name="Amann R."/>
            <person name="Mussmann M."/>
        </authorList>
    </citation>
    <scope>NUCLEOTIDE SEQUENCE [LARGE SCALE GENOMIC DNA]</scope>
    <source>
        <strain evidence="1 2">THI036</strain>
    </source>
</reference>
<sequence>MFQSISIQIRLNGIMFTSDCHRLGGKLSGKRNERTIGSQIFGINRSDTITKLNFIVMTTINEYFFSIGKIVQFLRYDFFFSQAQLIFIIHRFAIHRRTWCKN</sequence>
<evidence type="ECO:0000313" key="2">
    <source>
        <dbReference type="Proteomes" id="UP000076962"/>
    </source>
</evidence>
<evidence type="ECO:0000313" key="1">
    <source>
        <dbReference type="EMBL" id="OAD19175.1"/>
    </source>
</evidence>
<dbReference type="Proteomes" id="UP000076962">
    <property type="component" value="Unassembled WGS sequence"/>
</dbReference>
<dbReference type="AlphaFoldDB" id="A0A176RTW3"/>
<gene>
    <name evidence="1" type="ORF">THIOM_005207</name>
</gene>
<organism evidence="1 2">
    <name type="scientific">Candidatus Thiomargarita nelsonii</name>
    <dbReference type="NCBI Taxonomy" id="1003181"/>
    <lineage>
        <taxon>Bacteria</taxon>
        <taxon>Pseudomonadati</taxon>
        <taxon>Pseudomonadota</taxon>
        <taxon>Gammaproteobacteria</taxon>
        <taxon>Thiotrichales</taxon>
        <taxon>Thiotrichaceae</taxon>
        <taxon>Thiomargarita</taxon>
    </lineage>
</organism>
<comment type="caution">
    <text evidence="1">The sequence shown here is derived from an EMBL/GenBank/DDBJ whole genome shotgun (WGS) entry which is preliminary data.</text>
</comment>
<keyword evidence="2" id="KW-1185">Reference proteome</keyword>
<dbReference type="EMBL" id="LUTY01002912">
    <property type="protein sequence ID" value="OAD19175.1"/>
    <property type="molecule type" value="Genomic_DNA"/>
</dbReference>
<accession>A0A176RTW3</accession>
<protein>
    <submittedName>
        <fullName evidence="1">Uncharacterized protein</fullName>
    </submittedName>
</protein>
<proteinExistence type="predicted"/>
<name>A0A176RTW3_9GAMM</name>